<comment type="caution">
    <text evidence="2">The sequence shown here is derived from an EMBL/GenBank/DDBJ whole genome shotgun (WGS) entry which is preliminary data.</text>
</comment>
<feature type="chain" id="PRO_5046036523" evidence="1">
    <location>
        <begin position="26"/>
        <end position="257"/>
    </location>
</feature>
<gene>
    <name evidence="2" type="ORF">PRZ03_18345</name>
</gene>
<name>A0ABT5KI48_9BURK</name>
<sequence length="257" mass="28748">MQVIKILRCFAVFALTACASLMAMAAEFKVDVIQFEPWAYRVSKVGTTELYAGVLIEYIREFERRSGHKVIVTLTPYARVELNLKTGATDFSLMVWSNMRAAYARRGTNIMPLRFGVRLVKGAAARTHEDLHGLRMGVPRGLKLGERFDADPLIEKQMTLDYTQAIRMAVKGHGVSGVVGSLSTIDYLIRKLHFENFFGDELYLNVLHGVVVFSLQSKNIALEAEVNAIFEAIVQDGTAEKIYKENILNGAPKENSQ</sequence>
<dbReference type="SUPFAM" id="SSF53850">
    <property type="entry name" value="Periplasmic binding protein-like II"/>
    <property type="match status" value="1"/>
</dbReference>
<accession>A0ABT5KI48</accession>
<proteinExistence type="predicted"/>
<feature type="signal peptide" evidence="1">
    <location>
        <begin position="1"/>
        <end position="25"/>
    </location>
</feature>
<evidence type="ECO:0000313" key="3">
    <source>
        <dbReference type="Proteomes" id="UP001221189"/>
    </source>
</evidence>
<keyword evidence="3" id="KW-1185">Reference proteome</keyword>
<keyword evidence="1" id="KW-0732">Signal</keyword>
<protein>
    <submittedName>
        <fullName evidence="2">Transporter substrate-binding domain-containing protein</fullName>
    </submittedName>
</protein>
<dbReference type="EMBL" id="JAQQXT010000012">
    <property type="protein sequence ID" value="MDC8773541.1"/>
    <property type="molecule type" value="Genomic_DNA"/>
</dbReference>
<evidence type="ECO:0000313" key="2">
    <source>
        <dbReference type="EMBL" id="MDC8773541.1"/>
    </source>
</evidence>
<dbReference type="Proteomes" id="UP001221189">
    <property type="component" value="Unassembled WGS sequence"/>
</dbReference>
<organism evidence="2 3">
    <name type="scientific">Roseateles albus</name>
    <dbReference type="NCBI Taxonomy" id="2987525"/>
    <lineage>
        <taxon>Bacteria</taxon>
        <taxon>Pseudomonadati</taxon>
        <taxon>Pseudomonadota</taxon>
        <taxon>Betaproteobacteria</taxon>
        <taxon>Burkholderiales</taxon>
        <taxon>Sphaerotilaceae</taxon>
        <taxon>Roseateles</taxon>
    </lineage>
</organism>
<evidence type="ECO:0000256" key="1">
    <source>
        <dbReference type="SAM" id="SignalP"/>
    </source>
</evidence>
<dbReference type="Gene3D" id="3.40.190.10">
    <property type="entry name" value="Periplasmic binding protein-like II"/>
    <property type="match status" value="2"/>
</dbReference>
<dbReference type="RefSeq" id="WP_273601709.1">
    <property type="nucleotide sequence ID" value="NZ_JAQQXT010000012.1"/>
</dbReference>
<reference evidence="2 3" key="1">
    <citation type="submission" date="2022-10" db="EMBL/GenBank/DDBJ databases">
        <title>Paucibacter sp. hw1 Genome sequencing.</title>
        <authorList>
            <person name="Park S."/>
        </authorList>
    </citation>
    <scope>NUCLEOTIDE SEQUENCE [LARGE SCALE GENOMIC DNA]</scope>
    <source>
        <strain evidence="3">hw1</strain>
    </source>
</reference>